<name>B3QZJ3_PHYMT</name>
<keyword evidence="2" id="KW-1133">Transmembrane helix</keyword>
<reference evidence="3 4" key="1">
    <citation type="journal article" date="2008" name="BMC Genomics">
        <title>The linear chromosome of the plant-pathogenic mycoplasma 'Candidatus Phytoplasma mali'.</title>
        <authorList>
            <person name="Kube M."/>
            <person name="Schneider B."/>
            <person name="Kuhl H."/>
            <person name="Dandekar T."/>
            <person name="Heitmann K."/>
            <person name="Migdoll A.M."/>
            <person name="Reinhardt R."/>
            <person name="Seemueller E."/>
        </authorList>
    </citation>
    <scope>NUCLEOTIDE SEQUENCE [LARGE SCALE GENOMIC DNA]</scope>
    <source>
        <strain evidence="3 4">AT</strain>
    </source>
</reference>
<evidence type="ECO:0000313" key="4">
    <source>
        <dbReference type="Proteomes" id="UP000002020"/>
    </source>
</evidence>
<feature type="transmembrane region" description="Helical" evidence="2">
    <location>
        <begin position="7"/>
        <end position="25"/>
    </location>
</feature>
<accession>B3QZJ3</accession>
<organism evidence="4">
    <name type="scientific">Phytoplasma mali (strain AT)</name>
    <dbReference type="NCBI Taxonomy" id="482235"/>
    <lineage>
        <taxon>Bacteria</taxon>
        <taxon>Bacillati</taxon>
        <taxon>Mycoplasmatota</taxon>
        <taxon>Mollicutes</taxon>
        <taxon>Acholeplasmatales</taxon>
        <taxon>Acholeplasmataceae</taxon>
        <taxon>Candidatus Phytoplasma</taxon>
        <taxon>16SrX (Apple proliferation group)</taxon>
    </lineage>
</organism>
<sequence>MNFKQTLLTLIGILIGVLIILIFYYQNTGNSSQLPVLSPDSNLPNSNPINHKTIIDENVSNHKPILFDENVSNHEPLITSKLDNAETKIIPILITENEFNLIINYIENATMTKIPEFIQDQVQITKINEIKESYQKRQDLYRSWVKSDLETTNRFQEKIDNYKKEELDINNKKEKIQKIIQNLKNQKISHDINTKILQQENEINYLNKNLKNLNLVKTDLEQNYQRYQKTNNDNNKYRDNCEKQNTKERLLKIYTIKS</sequence>
<gene>
    <name evidence="3" type="ordered locus">ATP_00413</name>
</gene>
<dbReference type="HOGENOM" id="CLU_1076224_0_0_14"/>
<keyword evidence="4" id="KW-1185">Reference proteome</keyword>
<protein>
    <submittedName>
        <fullName evidence="3">Uncharacterized protein</fullName>
    </submittedName>
</protein>
<dbReference type="Proteomes" id="UP000002020">
    <property type="component" value="Chromosome"/>
</dbReference>
<keyword evidence="1" id="KW-0175">Coiled coil</keyword>
<proteinExistence type="predicted"/>
<keyword evidence="2" id="KW-0472">Membrane</keyword>
<evidence type="ECO:0000256" key="1">
    <source>
        <dbReference type="SAM" id="Coils"/>
    </source>
</evidence>
<dbReference type="KEGG" id="pml:ATP_00413"/>
<dbReference type="EMBL" id="CU469464">
    <property type="protein sequence ID" value="CAP18600.1"/>
    <property type="molecule type" value="Genomic_DNA"/>
</dbReference>
<evidence type="ECO:0000256" key="2">
    <source>
        <dbReference type="SAM" id="Phobius"/>
    </source>
</evidence>
<feature type="coiled-coil region" evidence="1">
    <location>
        <begin position="162"/>
        <end position="247"/>
    </location>
</feature>
<evidence type="ECO:0000313" key="3">
    <source>
        <dbReference type="EMBL" id="CAP18600.1"/>
    </source>
</evidence>
<dbReference type="AlphaFoldDB" id="B3QZJ3"/>
<keyword evidence="2" id="KW-0812">Transmembrane</keyword>